<name>A0ACC2ZT63_9EURO</name>
<dbReference type="Proteomes" id="UP001172386">
    <property type="component" value="Unassembled WGS sequence"/>
</dbReference>
<protein>
    <submittedName>
        <fullName evidence="1">DNA topoisomerase 2-associated protein pat1</fullName>
    </submittedName>
</protein>
<evidence type="ECO:0000313" key="1">
    <source>
        <dbReference type="EMBL" id="KAJ9650768.1"/>
    </source>
</evidence>
<proteinExistence type="predicted"/>
<evidence type="ECO:0000313" key="2">
    <source>
        <dbReference type="Proteomes" id="UP001172386"/>
    </source>
</evidence>
<sequence length="625" mass="69403">MASFFGFDASLPRDKPSGSGTKGIFEHNDAFAGIQQARKLQAFQDTEDEILDFDDTYDGLGDQLEETGDDLNDDTFGGGAEGAGAGGGVVGKDFDFFGKTAQVSNAIDEEAMRYGLQHSTRHPEPKASSKPVRSGYEAYQDPDYIPDIQAKSGFWSSQSQPQQAPQNAQAPSGDGRISTARPAAAPAPAPKTKMMSLEEVEAAMRNQQAPQQPIAAHPHPNERMPMPMGAAGAPPPGFSFENMAQRGEAFPQQPQPPMPAPPPQHQHQHQHQRLPSQPVAQRQQHQPLQILQNPNRARHSSHPSQGQPLQVGNLPVITHPEQLMQLSEEQRRAYLEEDAKRAKRNHKIFLLSRGNGLMTPQDKNFITRIQLQQLVAATGNSVDPDPEAALVEDFYYQVYSQIRGAPRQHPTQPLGHFAQTYLFQTGGRYNNRRHQVNGDNHMQRMQQQVQRAVEAAKLKPKNKQLIIEGSLGKISFSNAKTPKPLLNIKRQESSDGRPSSSKKNAPTVGSDRKTILKNIEAVYSVLMAMEDQERKMPSPPTDETPESIEATATWREELSELNDQLWQNLKIMDPIVPGSTVTHPFIAFLSFTKGKKAIPRIFRQINTEQRVTILTMIIVHLDQLD</sequence>
<keyword evidence="2" id="KW-1185">Reference proteome</keyword>
<dbReference type="EMBL" id="JAPDRQ010000310">
    <property type="protein sequence ID" value="KAJ9650768.1"/>
    <property type="molecule type" value="Genomic_DNA"/>
</dbReference>
<comment type="caution">
    <text evidence="1">The sequence shown here is derived from an EMBL/GenBank/DDBJ whole genome shotgun (WGS) entry which is preliminary data.</text>
</comment>
<reference evidence="1" key="1">
    <citation type="submission" date="2022-10" db="EMBL/GenBank/DDBJ databases">
        <title>Culturing micro-colonial fungi from biological soil crusts in the Mojave desert and describing Neophaeococcomyces mojavensis, and introducing the new genera and species Taxawa tesnikishii.</title>
        <authorList>
            <person name="Kurbessoian T."/>
            <person name="Stajich J.E."/>
        </authorList>
    </citation>
    <scope>NUCLEOTIDE SEQUENCE</scope>
    <source>
        <strain evidence="1">JES_112</strain>
    </source>
</reference>
<accession>A0ACC2ZT63</accession>
<feature type="non-terminal residue" evidence="1">
    <location>
        <position position="625"/>
    </location>
</feature>
<gene>
    <name evidence="1" type="primary">PAT1</name>
    <name evidence="1" type="ORF">H2198_009923</name>
</gene>
<organism evidence="1 2">
    <name type="scientific">Neophaeococcomyces mojaviensis</name>
    <dbReference type="NCBI Taxonomy" id="3383035"/>
    <lineage>
        <taxon>Eukaryota</taxon>
        <taxon>Fungi</taxon>
        <taxon>Dikarya</taxon>
        <taxon>Ascomycota</taxon>
        <taxon>Pezizomycotina</taxon>
        <taxon>Eurotiomycetes</taxon>
        <taxon>Chaetothyriomycetidae</taxon>
        <taxon>Chaetothyriales</taxon>
        <taxon>Chaetothyriales incertae sedis</taxon>
        <taxon>Neophaeococcomyces</taxon>
    </lineage>
</organism>